<sequence>MSDSAILEVAPSPPPITKVTQATQQSTSTKKASKSTDKRKRAKNKATLDANGFPKSLTPEQSTWLDAFNEEYLSTSDRKVFFDRTVKSFCDEFSTCLIENSPKLTREKVTRHFYNLNNANNDGQASKTLLPTV</sequence>
<reference evidence="2 3" key="1">
    <citation type="submission" date="2015-04" db="EMBL/GenBank/DDBJ databases">
        <title>Complete genome sequence of Schizopora paradoxa KUC8140, a cosmopolitan wood degrader in East Asia.</title>
        <authorList>
            <consortium name="DOE Joint Genome Institute"/>
            <person name="Min B."/>
            <person name="Park H."/>
            <person name="Jang Y."/>
            <person name="Kim J.-J."/>
            <person name="Kim K.H."/>
            <person name="Pangilinan J."/>
            <person name="Lipzen A."/>
            <person name="Riley R."/>
            <person name="Grigoriev I.V."/>
            <person name="Spatafora J.W."/>
            <person name="Choi I.-G."/>
        </authorList>
    </citation>
    <scope>NUCLEOTIDE SEQUENCE [LARGE SCALE GENOMIC DNA]</scope>
    <source>
        <strain evidence="2 3">KUC8140</strain>
    </source>
</reference>
<name>A0A0H2QYK9_9AGAM</name>
<organism evidence="2 3">
    <name type="scientific">Schizopora paradoxa</name>
    <dbReference type="NCBI Taxonomy" id="27342"/>
    <lineage>
        <taxon>Eukaryota</taxon>
        <taxon>Fungi</taxon>
        <taxon>Dikarya</taxon>
        <taxon>Basidiomycota</taxon>
        <taxon>Agaricomycotina</taxon>
        <taxon>Agaricomycetes</taxon>
        <taxon>Hymenochaetales</taxon>
        <taxon>Schizoporaceae</taxon>
        <taxon>Schizopora</taxon>
    </lineage>
</organism>
<protein>
    <submittedName>
        <fullName evidence="2">Uncharacterized protein</fullName>
    </submittedName>
</protein>
<gene>
    <name evidence="2" type="ORF">SCHPADRAFT_947545</name>
</gene>
<dbReference type="Proteomes" id="UP000053477">
    <property type="component" value="Unassembled WGS sequence"/>
</dbReference>
<dbReference type="AlphaFoldDB" id="A0A0H2QYK9"/>
<feature type="region of interest" description="Disordered" evidence="1">
    <location>
        <begin position="1"/>
        <end position="55"/>
    </location>
</feature>
<evidence type="ECO:0000313" key="2">
    <source>
        <dbReference type="EMBL" id="KLO04660.1"/>
    </source>
</evidence>
<feature type="compositionally biased region" description="Low complexity" evidence="1">
    <location>
        <begin position="17"/>
        <end position="30"/>
    </location>
</feature>
<dbReference type="InParanoid" id="A0A0H2QYK9"/>
<feature type="compositionally biased region" description="Basic residues" evidence="1">
    <location>
        <begin position="31"/>
        <end position="44"/>
    </location>
</feature>
<proteinExistence type="predicted"/>
<evidence type="ECO:0000256" key="1">
    <source>
        <dbReference type="SAM" id="MobiDB-lite"/>
    </source>
</evidence>
<accession>A0A0H2QYK9</accession>
<dbReference type="EMBL" id="KQ086470">
    <property type="protein sequence ID" value="KLO04660.1"/>
    <property type="molecule type" value="Genomic_DNA"/>
</dbReference>
<keyword evidence="3" id="KW-1185">Reference proteome</keyword>
<evidence type="ECO:0000313" key="3">
    <source>
        <dbReference type="Proteomes" id="UP000053477"/>
    </source>
</evidence>